<dbReference type="OrthoDB" id="6985970at2"/>
<feature type="compositionally biased region" description="Low complexity" evidence="1">
    <location>
        <begin position="23"/>
        <end position="43"/>
    </location>
</feature>
<keyword evidence="2" id="KW-0732">Signal</keyword>
<keyword evidence="4" id="KW-1185">Reference proteome</keyword>
<feature type="chain" id="PRO_5012278664" description="Lipoprotein" evidence="2">
    <location>
        <begin position="23"/>
        <end position="151"/>
    </location>
</feature>
<sequence length="151" mass="16140">MKMSMILAAGVAMVLLAGCEKAEAPAPSDTPTTTTEVPVNSSSDETTQAGESDPATAPHRFASWAGKWTGVEGMYVTITPTQTERYSLEMQSDLDTKGTYVGRDSEHGIQFERGGEALSLHRGSGEDTGLKYLADKKECLIVKAGEGYCRD</sequence>
<dbReference type="Proteomes" id="UP000190044">
    <property type="component" value="Unassembled WGS sequence"/>
</dbReference>
<dbReference type="EMBL" id="FUYP01000009">
    <property type="protein sequence ID" value="SKB56128.1"/>
    <property type="molecule type" value="Genomic_DNA"/>
</dbReference>
<feature type="region of interest" description="Disordered" evidence="1">
    <location>
        <begin position="23"/>
        <end position="59"/>
    </location>
</feature>
<dbReference type="AlphaFoldDB" id="A0A1T5C9J6"/>
<dbReference type="RefSeq" id="WP_079638387.1">
    <property type="nucleotide sequence ID" value="NZ_FUYP01000009.1"/>
</dbReference>
<feature type="signal peptide" evidence="2">
    <location>
        <begin position="1"/>
        <end position="22"/>
    </location>
</feature>
<dbReference type="PROSITE" id="PS51257">
    <property type="entry name" value="PROKAR_LIPOPROTEIN"/>
    <property type="match status" value="1"/>
</dbReference>
<evidence type="ECO:0000313" key="4">
    <source>
        <dbReference type="Proteomes" id="UP000190044"/>
    </source>
</evidence>
<name>A0A1T5C9J6_9SPHN</name>
<evidence type="ECO:0000313" key="3">
    <source>
        <dbReference type="EMBL" id="SKB56128.1"/>
    </source>
</evidence>
<evidence type="ECO:0000256" key="1">
    <source>
        <dbReference type="SAM" id="MobiDB-lite"/>
    </source>
</evidence>
<proteinExistence type="predicted"/>
<evidence type="ECO:0000256" key="2">
    <source>
        <dbReference type="SAM" id="SignalP"/>
    </source>
</evidence>
<accession>A0A1T5C9J6</accession>
<evidence type="ECO:0008006" key="5">
    <source>
        <dbReference type="Google" id="ProtNLM"/>
    </source>
</evidence>
<reference evidence="4" key="1">
    <citation type="submission" date="2017-02" db="EMBL/GenBank/DDBJ databases">
        <authorList>
            <person name="Varghese N."/>
            <person name="Submissions S."/>
        </authorList>
    </citation>
    <scope>NUCLEOTIDE SEQUENCE [LARGE SCALE GENOMIC DNA]</scope>
    <source>
        <strain evidence="4">R11H</strain>
    </source>
</reference>
<gene>
    <name evidence="3" type="ORF">SAMN06295937_100966</name>
</gene>
<organism evidence="3 4">
    <name type="scientific">Sphingopyxis flava</name>
    <dbReference type="NCBI Taxonomy" id="1507287"/>
    <lineage>
        <taxon>Bacteria</taxon>
        <taxon>Pseudomonadati</taxon>
        <taxon>Pseudomonadota</taxon>
        <taxon>Alphaproteobacteria</taxon>
        <taxon>Sphingomonadales</taxon>
        <taxon>Sphingomonadaceae</taxon>
        <taxon>Sphingopyxis</taxon>
    </lineage>
</organism>
<protein>
    <recommendedName>
        <fullName evidence="5">Lipoprotein</fullName>
    </recommendedName>
</protein>